<dbReference type="Proteomes" id="UP001147830">
    <property type="component" value="Unassembled WGS sequence"/>
</dbReference>
<protein>
    <submittedName>
        <fullName evidence="4">Porin family protein</fullName>
    </submittedName>
</protein>
<evidence type="ECO:0000256" key="2">
    <source>
        <dbReference type="SAM" id="SignalP"/>
    </source>
</evidence>
<proteinExistence type="predicted"/>
<dbReference type="Pfam" id="PF13505">
    <property type="entry name" value="OMP_b-brl"/>
    <property type="match status" value="1"/>
</dbReference>
<feature type="chain" id="PRO_5040953880" evidence="2">
    <location>
        <begin position="24"/>
        <end position="197"/>
    </location>
</feature>
<reference evidence="4" key="2">
    <citation type="submission" date="2022-08" db="EMBL/GenBank/DDBJ databases">
        <authorList>
            <person name="Dong C."/>
        </authorList>
    </citation>
    <scope>NUCLEOTIDE SEQUENCE</scope>
    <source>
        <strain evidence="4">59MF3M-4</strain>
    </source>
</reference>
<comment type="caution">
    <text evidence="4">The sequence shown here is derived from an EMBL/GenBank/DDBJ whole genome shotgun (WGS) entry which is preliminary data.</text>
</comment>
<dbReference type="InterPro" id="IPR027385">
    <property type="entry name" value="Beta-barrel_OMP"/>
</dbReference>
<keyword evidence="5" id="KW-1185">Reference proteome</keyword>
<organism evidence="4 5">
    <name type="scientific">Thalassolituus pacificus</name>
    <dbReference type="NCBI Taxonomy" id="2975440"/>
    <lineage>
        <taxon>Bacteria</taxon>
        <taxon>Pseudomonadati</taxon>
        <taxon>Pseudomonadota</taxon>
        <taxon>Gammaproteobacteria</taxon>
        <taxon>Oceanospirillales</taxon>
        <taxon>Oceanospirillaceae</taxon>
        <taxon>Thalassolituus</taxon>
    </lineage>
</organism>
<gene>
    <name evidence="4" type="ORF">NYR02_08990</name>
</gene>
<dbReference type="RefSeq" id="WP_260976029.1">
    <property type="nucleotide sequence ID" value="NZ_JAOANI010000015.1"/>
</dbReference>
<evidence type="ECO:0000313" key="4">
    <source>
        <dbReference type="EMBL" id="MCT7359154.1"/>
    </source>
</evidence>
<feature type="domain" description="Outer membrane protein beta-barrel" evidence="3">
    <location>
        <begin position="12"/>
        <end position="166"/>
    </location>
</feature>
<accession>A0A9X2WEX3</accession>
<evidence type="ECO:0000256" key="1">
    <source>
        <dbReference type="ARBA" id="ARBA00022729"/>
    </source>
</evidence>
<name>A0A9X2WEX3_9GAMM</name>
<dbReference type="AlphaFoldDB" id="A0A9X2WEX3"/>
<sequence length="197" mass="22045">MFSVVCRWSLIFAAGLLPLAAVASDDPVRLYLGMSWGTGDGSHDWEYSNQKISTTHYDQDIKDFKLGIMFSPAVRLEFARTQVDMDVDTSRNDLSGMDLNLFFSVGNKPVRPYLTVGLGSYDYDDTASLVAGDDDLSGTAVNIGVGIFAPLSEHVELDIGYQEKRIEWQEMESVTNDERLNVSTRMNYFNTGLRIIF</sequence>
<evidence type="ECO:0000313" key="5">
    <source>
        <dbReference type="Proteomes" id="UP001147830"/>
    </source>
</evidence>
<keyword evidence="1 2" id="KW-0732">Signal</keyword>
<feature type="signal peptide" evidence="2">
    <location>
        <begin position="1"/>
        <end position="23"/>
    </location>
</feature>
<evidence type="ECO:0000259" key="3">
    <source>
        <dbReference type="Pfam" id="PF13505"/>
    </source>
</evidence>
<dbReference type="Gene3D" id="2.40.160.20">
    <property type="match status" value="1"/>
</dbReference>
<dbReference type="EMBL" id="JAOANI010000015">
    <property type="protein sequence ID" value="MCT7359154.1"/>
    <property type="molecule type" value="Genomic_DNA"/>
</dbReference>
<dbReference type="SUPFAM" id="SSF56925">
    <property type="entry name" value="OMPA-like"/>
    <property type="match status" value="1"/>
</dbReference>
<reference evidence="4" key="1">
    <citation type="journal article" date="2022" name="Front. Microbiol.">
        <title>Genome-based taxonomic rearrangement of Oceanobacter-related bacteria including the description of Thalassolituus hydrocarbonoclasticus sp. nov. and Thalassolituus pacificus sp. nov. and emended description of the genus Thalassolituus.</title>
        <authorList>
            <person name="Dong C."/>
            <person name="Wei L."/>
            <person name="Wang J."/>
            <person name="Lai Q."/>
            <person name="Huang Z."/>
            <person name="Shao Z."/>
        </authorList>
    </citation>
    <scope>NUCLEOTIDE SEQUENCE</scope>
    <source>
        <strain evidence="4">59MF3M-4</strain>
    </source>
</reference>
<dbReference type="InterPro" id="IPR011250">
    <property type="entry name" value="OMP/PagP_B-barrel"/>
</dbReference>